<keyword evidence="4 11" id="KW-0732">Signal</keyword>
<dbReference type="CDD" id="cd00063">
    <property type="entry name" value="FN3"/>
    <property type="match status" value="2"/>
</dbReference>
<evidence type="ECO:0000256" key="2">
    <source>
        <dbReference type="ARBA" id="ARBA00008921"/>
    </source>
</evidence>
<name>A0ABQ0FH32_APOSI</name>
<protein>
    <submittedName>
        <fullName evidence="13">Interleukin-31 receptor subunit alpha</fullName>
    </submittedName>
</protein>
<evidence type="ECO:0000256" key="5">
    <source>
        <dbReference type="ARBA" id="ARBA00022737"/>
    </source>
</evidence>
<feature type="domain" description="Fibronectin type-III" evidence="12">
    <location>
        <begin position="117"/>
        <end position="211"/>
    </location>
</feature>
<accession>A0ABQ0FH32</accession>
<evidence type="ECO:0000313" key="13">
    <source>
        <dbReference type="EMBL" id="GAB1298551.1"/>
    </source>
</evidence>
<evidence type="ECO:0000256" key="7">
    <source>
        <dbReference type="ARBA" id="ARBA00023136"/>
    </source>
</evidence>
<feature type="region of interest" description="Disordered" evidence="10">
    <location>
        <begin position="702"/>
        <end position="730"/>
    </location>
</feature>
<keyword evidence="7" id="KW-0472">Membrane</keyword>
<dbReference type="InterPro" id="IPR023908">
    <property type="entry name" value="xxxLxxG_rpt"/>
</dbReference>
<evidence type="ECO:0000256" key="4">
    <source>
        <dbReference type="ARBA" id="ARBA00022729"/>
    </source>
</evidence>
<dbReference type="InterPro" id="IPR052672">
    <property type="entry name" value="Type1_Cytokine_Rcpt_Type2"/>
</dbReference>
<dbReference type="InterPro" id="IPR003961">
    <property type="entry name" value="FN3_dom"/>
</dbReference>
<reference evidence="13 14" key="1">
    <citation type="submission" date="2024-08" db="EMBL/GenBank/DDBJ databases">
        <title>The draft genome of Apodemus speciosus.</title>
        <authorList>
            <person name="Nabeshima K."/>
            <person name="Suzuki S."/>
            <person name="Onuma M."/>
        </authorList>
    </citation>
    <scope>NUCLEOTIDE SEQUENCE [LARGE SCALE GENOMIC DNA]</scope>
    <source>
        <strain evidence="13">IB14-021</strain>
    </source>
</reference>
<evidence type="ECO:0000256" key="10">
    <source>
        <dbReference type="SAM" id="MobiDB-lite"/>
    </source>
</evidence>
<proteinExistence type="inferred from homology"/>
<evidence type="ECO:0000313" key="14">
    <source>
        <dbReference type="Proteomes" id="UP001623349"/>
    </source>
</evidence>
<dbReference type="PANTHER" id="PTHR48423:SF1">
    <property type="entry name" value="INTERLEUKIN-27 RECEPTOR SUBUNIT ALPHA"/>
    <property type="match status" value="1"/>
</dbReference>
<keyword evidence="3" id="KW-0812">Transmembrane</keyword>
<feature type="domain" description="Fibronectin type-III" evidence="12">
    <location>
        <begin position="409"/>
        <end position="503"/>
    </location>
</feature>
<evidence type="ECO:0000256" key="8">
    <source>
        <dbReference type="ARBA" id="ARBA00023170"/>
    </source>
</evidence>
<dbReference type="Proteomes" id="UP001623349">
    <property type="component" value="Unassembled WGS sequence"/>
</dbReference>
<dbReference type="Gene3D" id="2.60.40.10">
    <property type="entry name" value="Immunoglobulins"/>
    <property type="match status" value="5"/>
</dbReference>
<gene>
    <name evidence="13" type="ORF">APTSU1_001378700</name>
</gene>
<dbReference type="InterPro" id="IPR036116">
    <property type="entry name" value="FN3_sf"/>
</dbReference>
<keyword evidence="14" id="KW-1185">Reference proteome</keyword>
<sequence>MWILALWVLPLLCKSSLAVLPTKPENISCIFYFDENLNCTWRPEKETNDTRYIVRMTYSDGRGSCTGNATEAWYSFTSPCVIPPDNCSVEVEARNGDGHVKSDITYWDLTSIVKTKPPIILSVNPILNKMFQIQWKPCEKIHVFPLSCMLRFRTVNSSHWTKVNFEDCGPAYNLTGLQAFTEYVLALRFRFKDSKYWSKWSKEETRMTMEEVPHVLDLWRILEPADVNGDRKVLLLWKKARGAPVLEKTFGYNIQYFAENSTNLTEINNITTQQYELLLMNQTHRVSVTSFNSLGKSQEAVLRIPDVHEEITGRTGRVQDVERQRHLCAFQCIRSMQARIAEPLLVVSWQSSVPEVDTWIVEWLPETAESKFPALSWEYVSQVTNWTIEQDKLKPFTCYNISVYPKKSPSEGPEAGVENIGLKTATITWKEILKSKRNGFINNYTVFYQAEGGKELSKTVNSHALQCDLESLTRRTTYTVWVMASTRVGGTNGKKINFKTKSISPSGGIASLSDGTATLSDGTASLSDGTATLSEALPAYQMALPPYQMVLPTLRVVLSPKCPPMSVSLSPGKPTSRRLPVKVYHVSFSTSGYMNHKSKMKEPENSGNTEDRILKPCPVPADLIDKLVVNFENFLEVVSTEEAGKGQESVWGGEANEYVTSPSRPDCPPGKCFTEPSVLTEVASEDSHSQCSGTAEEAYLEFDKQPSSSCQGPGPEAPREGHAQNPYLRNSVTTREFLVHGYIPEHSEGDI</sequence>
<evidence type="ECO:0000256" key="3">
    <source>
        <dbReference type="ARBA" id="ARBA00022692"/>
    </source>
</evidence>
<dbReference type="EMBL" id="BAAFST010000013">
    <property type="protein sequence ID" value="GAB1298551.1"/>
    <property type="molecule type" value="Genomic_DNA"/>
</dbReference>
<keyword evidence="6" id="KW-1133">Transmembrane helix</keyword>
<keyword evidence="8 13" id="KW-0675">Receptor</keyword>
<comment type="caution">
    <text evidence="13">The sequence shown here is derived from an EMBL/GenBank/DDBJ whole genome shotgun (WGS) entry which is preliminary data.</text>
</comment>
<dbReference type="NCBIfam" id="TIGR03057">
    <property type="entry name" value="xxxLxxG_by_4"/>
    <property type="match status" value="1"/>
</dbReference>
<comment type="subcellular location">
    <subcellularLocation>
        <location evidence="1">Membrane</location>
        <topology evidence="1">Single-pass type I membrane protein</topology>
    </subcellularLocation>
</comment>
<evidence type="ECO:0000256" key="11">
    <source>
        <dbReference type="SAM" id="SignalP"/>
    </source>
</evidence>
<evidence type="ECO:0000259" key="12">
    <source>
        <dbReference type="PROSITE" id="PS50853"/>
    </source>
</evidence>
<evidence type="ECO:0000256" key="6">
    <source>
        <dbReference type="ARBA" id="ARBA00022989"/>
    </source>
</evidence>
<comment type="similarity">
    <text evidence="2">Belongs to the type I cytokine receptor family. Type 2 subfamily.</text>
</comment>
<dbReference type="InterPro" id="IPR013783">
    <property type="entry name" value="Ig-like_fold"/>
</dbReference>
<keyword evidence="5" id="KW-0677">Repeat</keyword>
<organism evidence="13 14">
    <name type="scientific">Apodemus speciosus</name>
    <name type="common">Large Japanese field mouse</name>
    <dbReference type="NCBI Taxonomy" id="105296"/>
    <lineage>
        <taxon>Eukaryota</taxon>
        <taxon>Metazoa</taxon>
        <taxon>Chordata</taxon>
        <taxon>Craniata</taxon>
        <taxon>Vertebrata</taxon>
        <taxon>Euteleostomi</taxon>
        <taxon>Mammalia</taxon>
        <taxon>Eutheria</taxon>
        <taxon>Euarchontoglires</taxon>
        <taxon>Glires</taxon>
        <taxon>Rodentia</taxon>
        <taxon>Myomorpha</taxon>
        <taxon>Muroidea</taxon>
        <taxon>Muridae</taxon>
        <taxon>Murinae</taxon>
        <taxon>Apodemus</taxon>
    </lineage>
</organism>
<dbReference type="SUPFAM" id="SSF49265">
    <property type="entry name" value="Fibronectin type III"/>
    <property type="match status" value="4"/>
</dbReference>
<keyword evidence="9" id="KW-0325">Glycoprotein</keyword>
<dbReference type="PROSITE" id="PS50853">
    <property type="entry name" value="FN3"/>
    <property type="match status" value="2"/>
</dbReference>
<feature type="signal peptide" evidence="11">
    <location>
        <begin position="1"/>
        <end position="18"/>
    </location>
</feature>
<evidence type="ECO:0000256" key="9">
    <source>
        <dbReference type="ARBA" id="ARBA00023180"/>
    </source>
</evidence>
<dbReference type="PANTHER" id="PTHR48423">
    <property type="entry name" value="INTERLEUKIN-27 RECEPTOR SUBUNIT ALPHA"/>
    <property type="match status" value="1"/>
</dbReference>
<dbReference type="Pfam" id="PF00041">
    <property type="entry name" value="fn3"/>
    <property type="match status" value="1"/>
</dbReference>
<feature type="chain" id="PRO_5046061591" evidence="11">
    <location>
        <begin position="19"/>
        <end position="751"/>
    </location>
</feature>
<dbReference type="SMART" id="SM00060">
    <property type="entry name" value="FN3"/>
    <property type="match status" value="4"/>
</dbReference>
<evidence type="ECO:0000256" key="1">
    <source>
        <dbReference type="ARBA" id="ARBA00004479"/>
    </source>
</evidence>